<evidence type="ECO:0000259" key="6">
    <source>
        <dbReference type="PROSITE" id="PS51779"/>
    </source>
</evidence>
<dbReference type="PROSITE" id="PS51779">
    <property type="entry name" value="POTRA"/>
    <property type="match status" value="1"/>
</dbReference>
<organism evidence="7 9">
    <name type="scientific">Candidatus Cardinium hertigii</name>
    <dbReference type="NCBI Taxonomy" id="247481"/>
    <lineage>
        <taxon>Bacteria</taxon>
        <taxon>Pseudomonadati</taxon>
        <taxon>Bacteroidota</taxon>
        <taxon>Cytophagia</taxon>
        <taxon>Cytophagales</taxon>
        <taxon>Amoebophilaceae</taxon>
        <taxon>Candidatus Cardinium</taxon>
    </lineage>
</organism>
<comment type="caution">
    <text evidence="7">The sequence shown here is derived from an EMBL/GenBank/DDBJ whole genome shotgun (WGS) entry which is preliminary data.</text>
</comment>
<keyword evidence="3" id="KW-0732">Signal</keyword>
<keyword evidence="5" id="KW-0998">Cell outer membrane</keyword>
<dbReference type="InterPro" id="IPR034746">
    <property type="entry name" value="POTRA"/>
</dbReference>
<accession>A0A3N2QCC9</accession>
<name>A0A3N2QCC9_9BACT</name>
<dbReference type="Proteomes" id="UP000270927">
    <property type="component" value="Unassembled WGS sequence"/>
</dbReference>
<protein>
    <recommendedName>
        <fullName evidence="6">POTRA domain-containing protein</fullName>
    </recommendedName>
</protein>
<dbReference type="Gene3D" id="3.10.20.310">
    <property type="entry name" value="membrane protein fhac"/>
    <property type="match status" value="4"/>
</dbReference>
<comment type="subcellular location">
    <subcellularLocation>
        <location evidence="1">Membrane</location>
    </subcellularLocation>
</comment>
<feature type="domain" description="POTRA" evidence="6">
    <location>
        <begin position="51"/>
        <end position="127"/>
    </location>
</feature>
<dbReference type="Gene3D" id="2.40.160.50">
    <property type="entry name" value="membrane protein fhac: a member of the omp85/tpsb transporter family"/>
    <property type="match status" value="1"/>
</dbReference>
<dbReference type="PANTHER" id="PTHR12815:SF47">
    <property type="entry name" value="TRANSLOCATION AND ASSEMBLY MODULE SUBUNIT TAMA"/>
    <property type="match status" value="1"/>
</dbReference>
<evidence type="ECO:0000256" key="5">
    <source>
        <dbReference type="ARBA" id="ARBA00023237"/>
    </source>
</evidence>
<evidence type="ECO:0000256" key="2">
    <source>
        <dbReference type="ARBA" id="ARBA00022692"/>
    </source>
</evidence>
<dbReference type="PANTHER" id="PTHR12815">
    <property type="entry name" value="SORTING AND ASSEMBLY MACHINERY SAMM50 PROTEIN FAMILY MEMBER"/>
    <property type="match status" value="1"/>
</dbReference>
<dbReference type="AlphaFoldDB" id="A0A3N2QCC9"/>
<dbReference type="EMBL" id="RARA01000023">
    <property type="protein sequence ID" value="ROT47446.1"/>
    <property type="molecule type" value="Genomic_DNA"/>
</dbReference>
<dbReference type="Pfam" id="PF07244">
    <property type="entry name" value="POTRA"/>
    <property type="match status" value="2"/>
</dbReference>
<dbReference type="EMBL" id="RARA01000023">
    <property type="protein sequence ID" value="ROT47449.1"/>
    <property type="molecule type" value="Genomic_DNA"/>
</dbReference>
<evidence type="ECO:0000256" key="3">
    <source>
        <dbReference type="ARBA" id="ARBA00022729"/>
    </source>
</evidence>
<keyword evidence="4" id="KW-0472">Membrane</keyword>
<sequence length="896" mass="102219">MDGYKGSMVLINVLIKYNIMIDTGIKKVKRFFLMCCLSIGFTCPTFGSTRYTVQKIQVVGNIMLDREMLIALSGLQEGTIIDPDAGQIRTSIRKIAKHEGVKSVEIYLTDMDATHNLTTVVINIEEHAHLANYVIEGLTGKEKKSLFEKVTIDTNVALSPFFLHKTTASIKKFFLDKGFKNVQVFTELVPVKEMAGKATLNIKVNKGKKITVNKIIFEGNEQIDANLLLYHMQELNEAPRFTLVKDIVHKIITLAPIRKGGILLRLPTKMDDVKRYFLSHVSLFASIFTEEKFLKAKENIILFYQSKGFRDVRIAEERLEYLAAGKLNIFLKIEEGKQYTIRNMKWVGNYVYDEEKLNRLLNLDKSKIYDPIYISSRFQPGMANETIGDLYTNNGYVFFHAEAIETGIEDNQVDLEIRIHEGKQATINQVNIVGNTITHDYVIRRELLTLPGEKFNVKLGIESLRNLAMLELFKPEKLIFPEIHPNEANGTVDLTYSLQEQPKFDLKLEGSYSGKLVLGFTMGSNNISLKNLFTGKKPLGAGQRLHLTSAWYGKDYKHFSLSLREPYLWLGESPYIFDLSVNSSFQELEHARRTVADNVADVILFPFEKLAKKGNMIAIGSRVALGKKLSTYWEGHFGIDYHYYTYKNYELLEDHTKRSGTLHDINVDFLLSHDSRNNPNYPTRGWSWSNCLTLTPPYALFGYNDAEKSVIPRFKEFAKFMMDASFFKRLPGNFVLNLRGHAGFLHGFSQKKIGPFGRFYLGGTNIADLSGLLKADCITLRGYPDDSLTPKNYDNNIKGGVLFHKFATELRYPIMLTPSCLYILGFVEMADSWLNYEDYDLFSMKKSVGGGVRILLPIAILPMFGLDVGYRLDRVMKASDRNKAFEYHFVFSNSMR</sequence>
<dbReference type="GO" id="GO:0019867">
    <property type="term" value="C:outer membrane"/>
    <property type="evidence" value="ECO:0007669"/>
    <property type="project" value="InterPro"/>
</dbReference>
<gene>
    <name evidence="7" type="ORF">EDM02_02200</name>
    <name evidence="8" type="ORF">EDM02_02220</name>
</gene>
<evidence type="ECO:0000313" key="7">
    <source>
        <dbReference type="EMBL" id="ROT47446.1"/>
    </source>
</evidence>
<evidence type="ECO:0000313" key="9">
    <source>
        <dbReference type="Proteomes" id="UP000270927"/>
    </source>
</evidence>
<dbReference type="Pfam" id="PF01103">
    <property type="entry name" value="Omp85"/>
    <property type="match status" value="1"/>
</dbReference>
<evidence type="ECO:0000313" key="8">
    <source>
        <dbReference type="EMBL" id="ROT47449.1"/>
    </source>
</evidence>
<evidence type="ECO:0000256" key="4">
    <source>
        <dbReference type="ARBA" id="ARBA00023136"/>
    </source>
</evidence>
<dbReference type="InterPro" id="IPR000184">
    <property type="entry name" value="Bac_surfAg_D15"/>
</dbReference>
<dbReference type="InterPro" id="IPR010827">
    <property type="entry name" value="BamA/TamA_POTRA"/>
</dbReference>
<keyword evidence="2" id="KW-0812">Transmembrane</keyword>
<evidence type="ECO:0000256" key="1">
    <source>
        <dbReference type="ARBA" id="ARBA00004370"/>
    </source>
</evidence>
<proteinExistence type="predicted"/>
<dbReference type="InterPro" id="IPR039910">
    <property type="entry name" value="D15-like"/>
</dbReference>
<keyword evidence="9" id="KW-1185">Reference proteome</keyword>
<reference evidence="7 9" key="1">
    <citation type="submission" date="2018-09" db="EMBL/GenBank/DDBJ databases">
        <title>Comparative Genomics of Wolbachia-Cardinium Dual Endosymbiosis in a Plant-Parasitic Nematode.</title>
        <authorList>
            <person name="Brown A.M.V."/>
            <person name="Wasala S.K."/>
            <person name="Howe D.K."/>
            <person name="Peetz A.B."/>
            <person name="Zasada I.A."/>
            <person name="Denver D.R."/>
        </authorList>
    </citation>
    <scope>NUCLEOTIDE SEQUENCE [LARGE SCALE GENOMIC DNA]</scope>
    <source>
        <strain evidence="7 9">Pp_1</strain>
    </source>
</reference>